<evidence type="ECO:0000256" key="12">
    <source>
        <dbReference type="ARBA" id="ARBA00022723"/>
    </source>
</evidence>
<reference evidence="22 23" key="1">
    <citation type="submission" date="2020-11" db="EMBL/GenBank/DDBJ databases">
        <title>Hymenobacter sp.</title>
        <authorList>
            <person name="Kim M.K."/>
        </authorList>
    </citation>
    <scope>NUCLEOTIDE SEQUENCE [LARGE SCALE GENOMIC DNA]</scope>
    <source>
        <strain evidence="22 23">BT594</strain>
    </source>
</reference>
<dbReference type="PANTHER" id="PTHR43622:SF7">
    <property type="entry name" value="3-DEHYDROQUINATE SYNTHASE, CHLOROPLASTIC"/>
    <property type="match status" value="1"/>
</dbReference>
<evidence type="ECO:0000256" key="1">
    <source>
        <dbReference type="ARBA" id="ARBA00001393"/>
    </source>
</evidence>
<evidence type="ECO:0000313" key="22">
    <source>
        <dbReference type="EMBL" id="MBG8552220.1"/>
    </source>
</evidence>
<keyword evidence="10" id="KW-0963">Cytoplasm</keyword>
<comment type="cofactor">
    <cofactor evidence="2">
        <name>NAD(+)</name>
        <dbReference type="ChEBI" id="CHEBI:57540"/>
    </cofactor>
</comment>
<evidence type="ECO:0000256" key="14">
    <source>
        <dbReference type="ARBA" id="ARBA00022833"/>
    </source>
</evidence>
<evidence type="ECO:0000256" key="19">
    <source>
        <dbReference type="NCBIfam" id="TIGR01357"/>
    </source>
</evidence>
<evidence type="ECO:0000256" key="13">
    <source>
        <dbReference type="ARBA" id="ARBA00022741"/>
    </source>
</evidence>
<dbReference type="CDD" id="cd08195">
    <property type="entry name" value="DHQS"/>
    <property type="match status" value="1"/>
</dbReference>
<evidence type="ECO:0000256" key="18">
    <source>
        <dbReference type="ARBA" id="ARBA00023285"/>
    </source>
</evidence>
<name>A0ABS0KWG6_9BACT</name>
<gene>
    <name evidence="22" type="primary">aroB</name>
    <name evidence="22" type="ORF">I5L79_01610</name>
</gene>
<accession>A0ABS0KWG6</accession>
<dbReference type="InterPro" id="IPR016037">
    <property type="entry name" value="DHQ_synth_AroB"/>
</dbReference>
<evidence type="ECO:0000256" key="10">
    <source>
        <dbReference type="ARBA" id="ARBA00022490"/>
    </source>
</evidence>
<comment type="pathway">
    <text evidence="6">Metabolic intermediate biosynthesis; chorismate biosynthesis; chorismate from D-erythrose 4-phosphate and phosphoenolpyruvate: step 2/7.</text>
</comment>
<keyword evidence="23" id="KW-1185">Reference proteome</keyword>
<dbReference type="RefSeq" id="WP_196953262.1">
    <property type="nucleotide sequence ID" value="NZ_JADWYK010000001.1"/>
</dbReference>
<evidence type="ECO:0000256" key="17">
    <source>
        <dbReference type="ARBA" id="ARBA00023239"/>
    </source>
</evidence>
<dbReference type="InterPro" id="IPR050071">
    <property type="entry name" value="Dehydroquinate_synthase"/>
</dbReference>
<evidence type="ECO:0000256" key="7">
    <source>
        <dbReference type="ARBA" id="ARBA00005412"/>
    </source>
</evidence>
<dbReference type="SUPFAM" id="SSF56796">
    <property type="entry name" value="Dehydroquinate synthase-like"/>
    <property type="match status" value="1"/>
</dbReference>
<evidence type="ECO:0000313" key="23">
    <source>
        <dbReference type="Proteomes" id="UP000601099"/>
    </source>
</evidence>
<dbReference type="InterPro" id="IPR056179">
    <property type="entry name" value="DHQS_C"/>
</dbReference>
<dbReference type="Proteomes" id="UP000601099">
    <property type="component" value="Unassembled WGS sequence"/>
</dbReference>
<comment type="caution">
    <text evidence="22">The sequence shown here is derived from an EMBL/GenBank/DDBJ whole genome shotgun (WGS) entry which is preliminary data.</text>
</comment>
<organism evidence="22 23">
    <name type="scientific">Hymenobacter guriensis</name>
    <dbReference type="NCBI Taxonomy" id="2793065"/>
    <lineage>
        <taxon>Bacteria</taxon>
        <taxon>Pseudomonadati</taxon>
        <taxon>Bacteroidota</taxon>
        <taxon>Cytophagia</taxon>
        <taxon>Cytophagales</taxon>
        <taxon>Hymenobacteraceae</taxon>
        <taxon>Hymenobacter</taxon>
    </lineage>
</organism>
<dbReference type="PANTHER" id="PTHR43622">
    <property type="entry name" value="3-DEHYDROQUINATE SYNTHASE"/>
    <property type="match status" value="1"/>
</dbReference>
<evidence type="ECO:0000256" key="11">
    <source>
        <dbReference type="ARBA" id="ARBA00022605"/>
    </source>
</evidence>
<comment type="cofactor">
    <cofactor evidence="3">
        <name>Co(2+)</name>
        <dbReference type="ChEBI" id="CHEBI:48828"/>
    </cofactor>
</comment>
<keyword evidence="17 22" id="KW-0456">Lyase</keyword>
<evidence type="ECO:0000256" key="3">
    <source>
        <dbReference type="ARBA" id="ARBA00001941"/>
    </source>
</evidence>
<dbReference type="Pfam" id="PF24621">
    <property type="entry name" value="DHQS_C"/>
    <property type="match status" value="1"/>
</dbReference>
<keyword evidence="14" id="KW-0862">Zinc</keyword>
<evidence type="ECO:0000256" key="9">
    <source>
        <dbReference type="ARBA" id="ARBA00017684"/>
    </source>
</evidence>
<evidence type="ECO:0000256" key="6">
    <source>
        <dbReference type="ARBA" id="ARBA00004661"/>
    </source>
</evidence>
<feature type="domain" description="3-dehydroquinate synthase N-terminal" evidence="20">
    <location>
        <begin position="55"/>
        <end position="167"/>
    </location>
</feature>
<proteinExistence type="inferred from homology"/>
<keyword evidence="12" id="KW-0479">Metal-binding</keyword>
<evidence type="ECO:0000256" key="5">
    <source>
        <dbReference type="ARBA" id="ARBA00004496"/>
    </source>
</evidence>
<dbReference type="Gene3D" id="3.40.50.1970">
    <property type="match status" value="1"/>
</dbReference>
<dbReference type="NCBIfam" id="TIGR01357">
    <property type="entry name" value="aroB"/>
    <property type="match status" value="1"/>
</dbReference>
<keyword evidence="18" id="KW-0170">Cobalt</keyword>
<comment type="similarity">
    <text evidence="7">Belongs to the sugar phosphate cyclases superfamily. Dehydroquinate synthase family.</text>
</comment>
<dbReference type="PIRSF" id="PIRSF001455">
    <property type="entry name" value="DHQ_synth"/>
    <property type="match status" value="1"/>
</dbReference>
<protein>
    <recommendedName>
        <fullName evidence="9 19">3-dehydroquinate synthase</fullName>
        <ecNumber evidence="8 19">4.2.3.4</ecNumber>
    </recommendedName>
</protein>
<evidence type="ECO:0000259" key="21">
    <source>
        <dbReference type="Pfam" id="PF24621"/>
    </source>
</evidence>
<evidence type="ECO:0000256" key="8">
    <source>
        <dbReference type="ARBA" id="ARBA00013031"/>
    </source>
</evidence>
<dbReference type="EC" id="4.2.3.4" evidence="8 19"/>
<evidence type="ECO:0000256" key="15">
    <source>
        <dbReference type="ARBA" id="ARBA00023027"/>
    </source>
</evidence>
<evidence type="ECO:0000259" key="20">
    <source>
        <dbReference type="Pfam" id="PF01761"/>
    </source>
</evidence>
<keyword evidence="11" id="KW-0028">Amino-acid biosynthesis</keyword>
<feature type="domain" description="3-dehydroquinate synthase C-terminal" evidence="21">
    <location>
        <begin position="169"/>
        <end position="310"/>
    </location>
</feature>
<dbReference type="Gene3D" id="1.20.1090.10">
    <property type="entry name" value="Dehydroquinate synthase-like - alpha domain"/>
    <property type="match status" value="1"/>
</dbReference>
<comment type="catalytic activity">
    <reaction evidence="1">
        <text>7-phospho-2-dehydro-3-deoxy-D-arabino-heptonate = 3-dehydroquinate + phosphate</text>
        <dbReference type="Rhea" id="RHEA:21968"/>
        <dbReference type="ChEBI" id="CHEBI:32364"/>
        <dbReference type="ChEBI" id="CHEBI:43474"/>
        <dbReference type="ChEBI" id="CHEBI:58394"/>
        <dbReference type="EC" id="4.2.3.4"/>
    </reaction>
</comment>
<keyword evidence="13" id="KW-0547">Nucleotide-binding</keyword>
<dbReference type="Pfam" id="PF01761">
    <property type="entry name" value="DHQ_synthase"/>
    <property type="match status" value="1"/>
</dbReference>
<comment type="subcellular location">
    <subcellularLocation>
        <location evidence="5">Cytoplasm</location>
    </subcellularLocation>
</comment>
<evidence type="ECO:0000256" key="16">
    <source>
        <dbReference type="ARBA" id="ARBA00023141"/>
    </source>
</evidence>
<evidence type="ECO:0000256" key="2">
    <source>
        <dbReference type="ARBA" id="ARBA00001911"/>
    </source>
</evidence>
<comment type="function">
    <text evidence="4">Catalyzes the conversion of 3-deoxy-D-arabino-heptulosonate 7-phosphate (DAHP) to dehydroquinate (DHQ).</text>
</comment>
<keyword evidence="15" id="KW-0520">NAD</keyword>
<keyword evidence="16" id="KW-0057">Aromatic amino acid biosynthesis</keyword>
<dbReference type="EMBL" id="JADWYK010000001">
    <property type="protein sequence ID" value="MBG8552220.1"/>
    <property type="molecule type" value="Genomic_DNA"/>
</dbReference>
<evidence type="ECO:0000256" key="4">
    <source>
        <dbReference type="ARBA" id="ARBA00003485"/>
    </source>
</evidence>
<dbReference type="GO" id="GO:0003856">
    <property type="term" value="F:3-dehydroquinate synthase activity"/>
    <property type="evidence" value="ECO:0007669"/>
    <property type="project" value="UniProtKB-EC"/>
</dbReference>
<dbReference type="InterPro" id="IPR030960">
    <property type="entry name" value="DHQS/DOIS_N"/>
</dbReference>
<sequence length="347" mass="38765">MNEETIFIGPEALPALQTLLVRPTVSRVFVLVDANTRRWCYDVLRPYLPENHHIIEIAAGEEYKTLASCEAVWSQLTEERTDRHAVLVNLGGGVVTDLGGFCAALYKRGIRFVQVPTTLLAQVDASVGGKTGVDFQGFKNQIGVFQEPTAVCIEPRFLLTLEPRQLKAGYAEVVKHWLIADAKAFARNRRLGIFTDDWTPIIRESVDLKQRIVAQDPLESGLRKLLNFGHTVGHALESYLLTQPGREILHGEAVAAGMICETWLSYHRGLLSAEELDQVETFLFTVFEKVQFITLETEAIAEFALQDKKNAGTTINCTLLKGLGHGVFDQPVTLTDIADSLRYYHRL</sequence>
<dbReference type="InterPro" id="IPR030963">
    <property type="entry name" value="DHQ_synth_fam"/>
</dbReference>